<dbReference type="AlphaFoldDB" id="A0A419SU28"/>
<comment type="caution">
    <text evidence="2">The sequence shown here is derived from an EMBL/GenBank/DDBJ whole genome shotgun (WGS) entry which is preliminary data.</text>
</comment>
<keyword evidence="1" id="KW-0812">Transmembrane</keyword>
<evidence type="ECO:0000313" key="2">
    <source>
        <dbReference type="EMBL" id="RKD28783.1"/>
    </source>
</evidence>
<dbReference type="Proteomes" id="UP000284177">
    <property type="component" value="Unassembled WGS sequence"/>
</dbReference>
<feature type="transmembrane region" description="Helical" evidence="1">
    <location>
        <begin position="40"/>
        <end position="58"/>
    </location>
</feature>
<proteinExistence type="predicted"/>
<evidence type="ECO:0000256" key="1">
    <source>
        <dbReference type="SAM" id="Phobius"/>
    </source>
</evidence>
<keyword evidence="3" id="KW-1185">Reference proteome</keyword>
<accession>A0A419SU28</accession>
<sequence length="66" mass="7523">MVFCLFFVICCNNKLGKIFTNNISILNIKAILEKRRLLIAKYNIVITGITTLVIIFTTNQLSAFKL</sequence>
<protein>
    <submittedName>
        <fullName evidence="2">Uncharacterized protein</fullName>
    </submittedName>
</protein>
<name>A0A419SU28_9FIRM</name>
<keyword evidence="1" id="KW-0472">Membrane</keyword>
<gene>
    <name evidence="2" type="ORF">BET03_07025</name>
</gene>
<dbReference type="EMBL" id="MCIB01000040">
    <property type="protein sequence ID" value="RKD28783.1"/>
    <property type="molecule type" value="Genomic_DNA"/>
</dbReference>
<evidence type="ECO:0000313" key="3">
    <source>
        <dbReference type="Proteomes" id="UP000284177"/>
    </source>
</evidence>
<keyword evidence="1" id="KW-1133">Transmembrane helix</keyword>
<organism evidence="2 3">
    <name type="scientific">Thermohalobacter berrensis</name>
    <dbReference type="NCBI Taxonomy" id="99594"/>
    <lineage>
        <taxon>Bacteria</taxon>
        <taxon>Bacillati</taxon>
        <taxon>Bacillota</taxon>
        <taxon>Tissierellia</taxon>
        <taxon>Tissierellales</taxon>
        <taxon>Thermohalobacteraceae</taxon>
        <taxon>Thermohalobacter</taxon>
    </lineage>
</organism>
<reference evidence="2 3" key="1">
    <citation type="submission" date="2016-08" db="EMBL/GenBank/DDBJ databases">
        <title>Novel Firmicutes and Novel Genomes.</title>
        <authorList>
            <person name="Poppleton D.I."/>
            <person name="Gribaldo S."/>
        </authorList>
    </citation>
    <scope>NUCLEOTIDE SEQUENCE [LARGE SCALE GENOMIC DNA]</scope>
    <source>
        <strain evidence="2 3">CTT3</strain>
    </source>
</reference>